<comment type="similarity">
    <text evidence="1 5">Belongs to the V-ATPase G subunit family.</text>
</comment>
<dbReference type="Pfam" id="PF03179">
    <property type="entry name" value="V-ATPase_G"/>
    <property type="match status" value="1"/>
</dbReference>
<evidence type="ECO:0000313" key="8">
    <source>
        <dbReference type="Proteomes" id="UP001281761"/>
    </source>
</evidence>
<dbReference type="InterPro" id="IPR028987">
    <property type="entry name" value="ATP_synth_B-like_membr_sf"/>
</dbReference>
<evidence type="ECO:0000256" key="4">
    <source>
        <dbReference type="ARBA" id="ARBA00023065"/>
    </source>
</evidence>
<dbReference type="InterPro" id="IPR005124">
    <property type="entry name" value="V-ATPase_G"/>
</dbReference>
<gene>
    <name evidence="7" type="ORF">BLNAU_13143</name>
</gene>
<organism evidence="7 8">
    <name type="scientific">Blattamonas nauphoetae</name>
    <dbReference type="NCBI Taxonomy" id="2049346"/>
    <lineage>
        <taxon>Eukaryota</taxon>
        <taxon>Metamonada</taxon>
        <taxon>Preaxostyla</taxon>
        <taxon>Oxymonadida</taxon>
        <taxon>Blattamonas</taxon>
    </lineage>
</organism>
<dbReference type="Gene3D" id="1.20.5.2950">
    <property type="match status" value="1"/>
</dbReference>
<dbReference type="NCBIfam" id="TIGR01147">
    <property type="entry name" value="V_ATP_synt_G"/>
    <property type="match status" value="1"/>
</dbReference>
<dbReference type="SUPFAM" id="SSF81573">
    <property type="entry name" value="F1F0 ATP synthase subunit B, membrane domain"/>
    <property type="match status" value="1"/>
</dbReference>
<dbReference type="Proteomes" id="UP001281761">
    <property type="component" value="Unassembled WGS sequence"/>
</dbReference>
<dbReference type="EMBL" id="JARBJD010000111">
    <property type="protein sequence ID" value="KAK2951907.1"/>
    <property type="molecule type" value="Genomic_DNA"/>
</dbReference>
<evidence type="ECO:0000256" key="1">
    <source>
        <dbReference type="ARBA" id="ARBA00010066"/>
    </source>
</evidence>
<keyword evidence="2 5" id="KW-0813">Transport</keyword>
<accession>A0ABQ9XHI0</accession>
<dbReference type="PANTHER" id="PTHR12713:SF11">
    <property type="entry name" value="V-TYPE PROTON ATPASE SUBUNIT G"/>
    <property type="match status" value="1"/>
</dbReference>
<comment type="caution">
    <text evidence="7">The sequence shown here is derived from an EMBL/GenBank/DDBJ whole genome shotgun (WGS) entry which is preliminary data.</text>
</comment>
<keyword evidence="8" id="KW-1185">Reference proteome</keyword>
<comment type="subunit">
    <text evidence="5">V-ATPase is a heteromultimeric enzyme made up of two complexes: the ATP-hydrolytic V1 complex and the proton translocation V0 complex.</text>
</comment>
<name>A0ABQ9XHI0_9EUKA</name>
<evidence type="ECO:0000256" key="5">
    <source>
        <dbReference type="RuleBase" id="RU364019"/>
    </source>
</evidence>
<keyword evidence="6" id="KW-0175">Coiled coil</keyword>
<evidence type="ECO:0000313" key="7">
    <source>
        <dbReference type="EMBL" id="KAK2951907.1"/>
    </source>
</evidence>
<feature type="coiled-coil region" evidence="6">
    <location>
        <begin position="21"/>
        <end position="67"/>
    </location>
</feature>
<sequence>MTDKKIERNLDEQGKRGIQLLYQAEQEASEIVEEAKQARIQLLKSAKRDAEKEATEYRAKLEKEYQAEVEKVSGTDTQYFSELDQKLDNLVKKMNTDVSQNEQQAVDILVEAALKFE</sequence>
<evidence type="ECO:0000256" key="6">
    <source>
        <dbReference type="SAM" id="Coils"/>
    </source>
</evidence>
<reference evidence="7 8" key="1">
    <citation type="journal article" date="2022" name="bioRxiv">
        <title>Genomics of Preaxostyla Flagellates Illuminates Evolutionary Transitions and the Path Towards Mitochondrial Loss.</title>
        <authorList>
            <person name="Novak L.V.F."/>
            <person name="Treitli S.C."/>
            <person name="Pyrih J."/>
            <person name="Halakuc P."/>
            <person name="Pipaliya S.V."/>
            <person name="Vacek V."/>
            <person name="Brzon O."/>
            <person name="Soukal P."/>
            <person name="Eme L."/>
            <person name="Dacks J.B."/>
            <person name="Karnkowska A."/>
            <person name="Elias M."/>
            <person name="Hampl V."/>
        </authorList>
    </citation>
    <scope>NUCLEOTIDE SEQUENCE [LARGE SCALE GENOMIC DNA]</scope>
    <source>
        <strain evidence="7">NAU3</strain>
        <tissue evidence="7">Gut</tissue>
    </source>
</reference>
<dbReference type="PANTHER" id="PTHR12713">
    <property type="entry name" value="VACUOLAR ATP SYNTHASE SUBUNIT G"/>
    <property type="match status" value="1"/>
</dbReference>
<evidence type="ECO:0000256" key="3">
    <source>
        <dbReference type="ARBA" id="ARBA00022781"/>
    </source>
</evidence>
<comment type="function">
    <text evidence="5">Subunit of the V1 complex of vacuolar(H+)-ATPase (V-ATPase), a multisubunit enzyme composed of a peripheral complex (V1) that hydrolyzes ATP and a membrane integral complex (V0) that translocates protons. V-ATPase is responsible for acidifying and maintaining the pH of intracellular compartments and in some cell types, is targeted to the plasma membrane, where it is responsible for acidifying the extracellular environment.</text>
</comment>
<evidence type="ECO:0000256" key="2">
    <source>
        <dbReference type="ARBA" id="ARBA00022448"/>
    </source>
</evidence>
<keyword evidence="3 5" id="KW-0375">Hydrogen ion transport</keyword>
<proteinExistence type="inferred from homology"/>
<keyword evidence="4 5" id="KW-0406">Ion transport</keyword>
<protein>
    <recommendedName>
        <fullName evidence="5">V-type proton ATPase subunit G</fullName>
    </recommendedName>
</protein>